<feature type="compositionally biased region" description="Low complexity" evidence="2">
    <location>
        <begin position="186"/>
        <end position="201"/>
    </location>
</feature>
<feature type="compositionally biased region" description="Low complexity" evidence="2">
    <location>
        <begin position="932"/>
        <end position="943"/>
    </location>
</feature>
<dbReference type="EMBL" id="JAAAIN010000153">
    <property type="protein sequence ID" value="KAG0319304.1"/>
    <property type="molecule type" value="Genomic_DNA"/>
</dbReference>
<protein>
    <submittedName>
        <fullName evidence="3">Uncharacterized protein</fullName>
    </submittedName>
</protein>
<feature type="compositionally biased region" description="Low complexity" evidence="2">
    <location>
        <begin position="1147"/>
        <end position="1159"/>
    </location>
</feature>
<feature type="compositionally biased region" description="Polar residues" evidence="2">
    <location>
        <begin position="278"/>
        <end position="293"/>
    </location>
</feature>
<evidence type="ECO:0000313" key="3">
    <source>
        <dbReference type="EMBL" id="KAG0319304.1"/>
    </source>
</evidence>
<feature type="compositionally biased region" description="Polar residues" evidence="2">
    <location>
        <begin position="973"/>
        <end position="985"/>
    </location>
</feature>
<gene>
    <name evidence="3" type="ORF">BGZ97_002417</name>
</gene>
<feature type="region of interest" description="Disordered" evidence="2">
    <location>
        <begin position="138"/>
        <end position="221"/>
    </location>
</feature>
<feature type="region of interest" description="Disordered" evidence="2">
    <location>
        <begin position="580"/>
        <end position="616"/>
    </location>
</feature>
<feature type="region of interest" description="Disordered" evidence="2">
    <location>
        <begin position="1067"/>
        <end position="1219"/>
    </location>
</feature>
<feature type="compositionally biased region" description="Low complexity" evidence="2">
    <location>
        <begin position="806"/>
        <end position="822"/>
    </location>
</feature>
<feature type="region of interest" description="Disordered" evidence="2">
    <location>
        <begin position="1"/>
        <end position="56"/>
    </location>
</feature>
<dbReference type="Proteomes" id="UP000823405">
    <property type="component" value="Unassembled WGS sequence"/>
</dbReference>
<keyword evidence="1" id="KW-0175">Coiled coil</keyword>
<proteinExistence type="predicted"/>
<feature type="compositionally biased region" description="Low complexity" evidence="2">
    <location>
        <begin position="901"/>
        <end position="914"/>
    </location>
</feature>
<evidence type="ECO:0000313" key="4">
    <source>
        <dbReference type="Proteomes" id="UP000823405"/>
    </source>
</evidence>
<name>A0A9P6RFS6_9FUNG</name>
<feature type="compositionally biased region" description="Low complexity" evidence="2">
    <location>
        <begin position="208"/>
        <end position="221"/>
    </location>
</feature>
<feature type="region of interest" description="Disordered" evidence="2">
    <location>
        <begin position="1024"/>
        <end position="1046"/>
    </location>
</feature>
<keyword evidence="4" id="KW-1185">Reference proteome</keyword>
<feature type="compositionally biased region" description="Polar residues" evidence="2">
    <location>
        <begin position="709"/>
        <end position="745"/>
    </location>
</feature>
<dbReference type="OrthoDB" id="2287434at2759"/>
<accession>A0A9P6RFS6</accession>
<feature type="region of interest" description="Disordered" evidence="2">
    <location>
        <begin position="240"/>
        <end position="328"/>
    </location>
</feature>
<feature type="region of interest" description="Disordered" evidence="2">
    <location>
        <begin position="377"/>
        <end position="491"/>
    </location>
</feature>
<dbReference type="AlphaFoldDB" id="A0A9P6RFS6"/>
<comment type="caution">
    <text evidence="3">The sequence shown here is derived from an EMBL/GenBank/DDBJ whole genome shotgun (WGS) entry which is preliminary data.</text>
</comment>
<evidence type="ECO:0000256" key="1">
    <source>
        <dbReference type="SAM" id="Coils"/>
    </source>
</evidence>
<feature type="compositionally biased region" description="Low complexity" evidence="2">
    <location>
        <begin position="268"/>
        <end position="277"/>
    </location>
</feature>
<sequence length="1219" mass="130388">MTYRTLSQTTAATTTTPRHQFQSRQQHQQPFSSSSSASMSLASSTATSSSSTNPATTRRQITNLNQQQQQHLAVNDNAELDWKYLSATETYTSEYSSLASDEFEDDGTALTSAQVSDSSAGSRVATVQRSLGARPFLVPAPSASSSNTPVSTLSSSLTAKEADDSTDTIKGMRARALDKVNGRKTSASNLSGSSGNLPGSNDYNPYRRSVTATASNSASSSDAIASSRISSAQETAAAAAGAGATTAGNKIKRRSFGASDRSQSLRITTAGNAGNNNSATKSEAQQSNSSTPPTLLRKRTSSHVKTQQQQQQPQHALFTSEDDSEVPGQTVYQDRARYASEGGMLVSEIKALKARVQELEQERMNRSLTGLSVQSPQVMTPKSMDHSTTTATSFPSANDSHQQQSSALTMSHSEKLQQIIQKHRGSSVSLDSTNPLRSPVISAMSDSEGSRDVLSTRTATAAGGGRLEPSLSIASPARSPLLPSSTPRQPTTQHVDLLNVALKNYEKWTGAATTGTGNNPSFQAISRVATNAISMNQTIRAWVKADVSLVESSSMNALQRASDEQIRSLTEFLLAATRIPSQTTADRTNNSYNPTSDTESVNGGGSVNNRPYSPRQSTVMHHRFGQGQRLSLGMVANELGAGGYDANLPYPTRPLSTAVAEPYEILTTGGGAAGSGVQMVGNGMTSSGYLIKTSSIALNNFSEPRARSTGANARHSQGGYTSDYSYERQPTSTYQGLGLSRNQLHQQQQQQQQGGGGAFLSRENSPPQEEPRGPVPRRQASGLLMMNSQPTNMATPRDLQSPQQPPSAAAGSEGATAGQQQQLTRRQASVRNIMARYSQGAKSPNVSGFEHQGGDLQESGVDQLQENGATRPLSRSHQYDDGGPRSPVFHPRQVAVGTFAQDQQQYRYRQQLQRQQEDAMSASGGSFGPGDTQTRAQAQAQARVGGSIQRPLSQQDYHRDMTGAGAFSEDENASSSDWGSGSQRGNRGVVVVNPQRASMDSYSARLKQFRGRHEHQLPFHQEGLSFEEPYPTNGHQSRQGQQQYQEEAFSEGVVNVDAGDALSIGHVPRFAQRQPRYPTQTQSQYLDKPSQHRQGLQQHHHHHHQDMMMSTPSLPSPNSSPSSSARLDARSLMMSLSNQGQGGGLVGTSVASSSSLSSLGGNGVDGRYHLSPRGPAGAATLPRQGLVGVNGEDQEQQPFQHGSYQGQRKVPMAALQTTQ</sequence>
<feature type="compositionally biased region" description="Low complexity" evidence="2">
    <location>
        <begin position="1036"/>
        <end position="1045"/>
    </location>
</feature>
<feature type="compositionally biased region" description="Low complexity" evidence="2">
    <location>
        <begin position="139"/>
        <end position="159"/>
    </location>
</feature>
<evidence type="ECO:0000256" key="2">
    <source>
        <dbReference type="SAM" id="MobiDB-lite"/>
    </source>
</evidence>
<feature type="compositionally biased region" description="Low complexity" evidence="2">
    <location>
        <begin position="469"/>
        <end position="491"/>
    </location>
</feature>
<feature type="compositionally biased region" description="Polar residues" evidence="2">
    <location>
        <begin position="377"/>
        <end position="436"/>
    </location>
</feature>
<feature type="region of interest" description="Disordered" evidence="2">
    <location>
        <begin position="705"/>
        <end position="827"/>
    </location>
</feature>
<reference evidence="3" key="1">
    <citation type="journal article" date="2020" name="Fungal Divers.">
        <title>Resolving the Mortierellaceae phylogeny through synthesis of multi-gene phylogenetics and phylogenomics.</title>
        <authorList>
            <person name="Vandepol N."/>
            <person name="Liber J."/>
            <person name="Desiro A."/>
            <person name="Na H."/>
            <person name="Kennedy M."/>
            <person name="Barry K."/>
            <person name="Grigoriev I.V."/>
            <person name="Miller A.N."/>
            <person name="O'Donnell K."/>
            <person name="Stajich J.E."/>
            <person name="Bonito G."/>
        </authorList>
    </citation>
    <scope>NUCLEOTIDE SEQUENCE</scope>
    <source>
        <strain evidence="3">NVP60</strain>
    </source>
</reference>
<feature type="compositionally biased region" description="Low complexity" evidence="2">
    <location>
        <begin position="9"/>
        <end position="52"/>
    </location>
</feature>
<organism evidence="3 4">
    <name type="scientific">Linnemannia gamsii</name>
    <dbReference type="NCBI Taxonomy" id="64522"/>
    <lineage>
        <taxon>Eukaryota</taxon>
        <taxon>Fungi</taxon>
        <taxon>Fungi incertae sedis</taxon>
        <taxon>Mucoromycota</taxon>
        <taxon>Mortierellomycotina</taxon>
        <taxon>Mortierellomycetes</taxon>
        <taxon>Mortierellales</taxon>
        <taxon>Mortierellaceae</taxon>
        <taxon>Linnemannia</taxon>
    </lineage>
</organism>
<feature type="compositionally biased region" description="Polar residues" evidence="2">
    <location>
        <begin position="786"/>
        <end position="802"/>
    </location>
</feature>
<feature type="compositionally biased region" description="Polar residues" evidence="2">
    <location>
        <begin position="1196"/>
        <end position="1206"/>
    </location>
</feature>
<feature type="region of interest" description="Disordered" evidence="2">
    <location>
        <begin position="870"/>
        <end position="996"/>
    </location>
</feature>
<feature type="coiled-coil region" evidence="1">
    <location>
        <begin position="342"/>
        <end position="369"/>
    </location>
</feature>
<feature type="compositionally biased region" description="Low complexity" evidence="2">
    <location>
        <begin position="1110"/>
        <end position="1124"/>
    </location>
</feature>